<dbReference type="AlphaFoldDB" id="A0A2G4T6D7"/>
<dbReference type="STRING" id="1340429.A0A2G4T6D7"/>
<dbReference type="InterPro" id="IPR036770">
    <property type="entry name" value="Ankyrin_rpt-contain_sf"/>
</dbReference>
<organism evidence="4 5">
    <name type="scientific">Rhizopus microsporus ATCC 52813</name>
    <dbReference type="NCBI Taxonomy" id="1340429"/>
    <lineage>
        <taxon>Eukaryota</taxon>
        <taxon>Fungi</taxon>
        <taxon>Fungi incertae sedis</taxon>
        <taxon>Mucoromycota</taxon>
        <taxon>Mucoromycotina</taxon>
        <taxon>Mucoromycetes</taxon>
        <taxon>Mucorales</taxon>
        <taxon>Mucorineae</taxon>
        <taxon>Rhizopodaceae</taxon>
        <taxon>Rhizopus</taxon>
    </lineage>
</organism>
<evidence type="ECO:0000313" key="4">
    <source>
        <dbReference type="EMBL" id="PHZ16583.1"/>
    </source>
</evidence>
<feature type="repeat" description="ANK" evidence="3">
    <location>
        <begin position="103"/>
        <end position="135"/>
    </location>
</feature>
<sequence length="259" mass="28734">MQHKIQKTAFQTHEQTEKLRDLLQATAIETILLDACARKSPQEVQDILEALPQLNPDTIRDNNLRTPLHLACSRKDDPKAATEIAQLLIRAGSDVNNGVGDIDGLQPMHMAVLACNPQCVLMLLHEGANIPASDPFRLTPLLLAKLKMDNLLQHRRSTDNKEWVSECAKQEYTDLLSITQVLVTHLANKHSSFASSLIEPRNHGISDSLLLSEKNDLNETIAAITDKLALIDVSETTNLQESVNGLIEKVKQLSIQSYV</sequence>
<dbReference type="SMART" id="SM00248">
    <property type="entry name" value="ANK"/>
    <property type="match status" value="2"/>
</dbReference>
<dbReference type="PROSITE" id="PS50297">
    <property type="entry name" value="ANK_REP_REGION"/>
    <property type="match status" value="2"/>
</dbReference>
<dbReference type="SUPFAM" id="SSF48403">
    <property type="entry name" value="Ankyrin repeat"/>
    <property type="match status" value="1"/>
</dbReference>
<proteinExistence type="predicted"/>
<name>A0A2G4T6D7_RHIZD</name>
<evidence type="ECO:0000256" key="1">
    <source>
        <dbReference type="ARBA" id="ARBA00022737"/>
    </source>
</evidence>
<dbReference type="RefSeq" id="XP_023470291.1">
    <property type="nucleotide sequence ID" value="XM_023615502.1"/>
</dbReference>
<keyword evidence="2 3" id="KW-0040">ANK repeat</keyword>
<dbReference type="Proteomes" id="UP000242254">
    <property type="component" value="Unassembled WGS sequence"/>
</dbReference>
<dbReference type="GeneID" id="35446490"/>
<dbReference type="PANTHER" id="PTHR24198">
    <property type="entry name" value="ANKYRIN REPEAT AND PROTEIN KINASE DOMAIN-CONTAINING PROTEIN"/>
    <property type="match status" value="1"/>
</dbReference>
<keyword evidence="1" id="KW-0677">Repeat</keyword>
<accession>A0A2G4T6D7</accession>
<dbReference type="InterPro" id="IPR002110">
    <property type="entry name" value="Ankyrin_rpt"/>
</dbReference>
<evidence type="ECO:0000313" key="5">
    <source>
        <dbReference type="Proteomes" id="UP000242254"/>
    </source>
</evidence>
<protein>
    <submittedName>
        <fullName evidence="4">Uncharacterized protein</fullName>
    </submittedName>
</protein>
<dbReference type="Gene3D" id="1.25.40.20">
    <property type="entry name" value="Ankyrin repeat-containing domain"/>
    <property type="match status" value="1"/>
</dbReference>
<dbReference type="EMBL" id="KZ303843">
    <property type="protein sequence ID" value="PHZ16583.1"/>
    <property type="molecule type" value="Genomic_DNA"/>
</dbReference>
<feature type="repeat" description="ANK" evidence="3">
    <location>
        <begin position="63"/>
        <end position="96"/>
    </location>
</feature>
<dbReference type="PROSITE" id="PS50088">
    <property type="entry name" value="ANK_REPEAT"/>
    <property type="match status" value="2"/>
</dbReference>
<dbReference type="Pfam" id="PF12796">
    <property type="entry name" value="Ank_2"/>
    <property type="match status" value="1"/>
</dbReference>
<dbReference type="PANTHER" id="PTHR24198:SF165">
    <property type="entry name" value="ANKYRIN REPEAT-CONTAINING PROTEIN-RELATED"/>
    <property type="match status" value="1"/>
</dbReference>
<reference evidence="4 5" key="1">
    <citation type="journal article" date="2016" name="Proc. Natl. Acad. Sci. U.S.A.">
        <title>Lipid metabolic changes in an early divergent fungus govern the establishment of a mutualistic symbiosis with endobacteria.</title>
        <authorList>
            <person name="Lastovetsky O.A."/>
            <person name="Gaspar M.L."/>
            <person name="Mondo S.J."/>
            <person name="LaButti K.M."/>
            <person name="Sandor L."/>
            <person name="Grigoriev I.V."/>
            <person name="Henry S.A."/>
            <person name="Pawlowska T.E."/>
        </authorList>
    </citation>
    <scope>NUCLEOTIDE SEQUENCE [LARGE SCALE GENOMIC DNA]</scope>
    <source>
        <strain evidence="4 5">ATCC 52813</strain>
    </source>
</reference>
<gene>
    <name evidence="4" type="ORF">RHIMIDRAFT_63793</name>
</gene>
<evidence type="ECO:0000256" key="2">
    <source>
        <dbReference type="ARBA" id="ARBA00023043"/>
    </source>
</evidence>
<keyword evidence="5" id="KW-1185">Reference proteome</keyword>
<evidence type="ECO:0000256" key="3">
    <source>
        <dbReference type="PROSITE-ProRule" id="PRU00023"/>
    </source>
</evidence>